<dbReference type="EMBL" id="MKKK01000033">
    <property type="protein sequence ID" value="OEY94556.1"/>
    <property type="molecule type" value="Genomic_DNA"/>
</dbReference>
<keyword evidence="5 8" id="KW-0812">Transmembrane</keyword>
<dbReference type="PANTHER" id="PTHR34979">
    <property type="entry name" value="INNER MEMBRANE PROTEIN YGAZ"/>
    <property type="match status" value="1"/>
</dbReference>
<dbReference type="GO" id="GO:1903785">
    <property type="term" value="P:L-valine transmembrane transport"/>
    <property type="evidence" value="ECO:0007669"/>
    <property type="project" value="TreeGrafter"/>
</dbReference>
<gene>
    <name evidence="9" type="ORF">BJI46_13560</name>
</gene>
<evidence type="ECO:0000256" key="5">
    <source>
        <dbReference type="ARBA" id="ARBA00022692"/>
    </source>
</evidence>
<keyword evidence="3" id="KW-0813">Transport</keyword>
<evidence type="ECO:0000313" key="10">
    <source>
        <dbReference type="Proteomes" id="UP000185895"/>
    </source>
</evidence>
<feature type="transmembrane region" description="Helical" evidence="8">
    <location>
        <begin position="136"/>
        <end position="161"/>
    </location>
</feature>
<feature type="transmembrane region" description="Helical" evidence="8">
    <location>
        <begin position="167"/>
        <end position="184"/>
    </location>
</feature>
<evidence type="ECO:0000256" key="4">
    <source>
        <dbReference type="ARBA" id="ARBA00022475"/>
    </source>
</evidence>
<feature type="transmembrane region" description="Helical" evidence="8">
    <location>
        <begin position="214"/>
        <end position="231"/>
    </location>
</feature>
<feature type="transmembrane region" description="Helical" evidence="8">
    <location>
        <begin position="191"/>
        <end position="208"/>
    </location>
</feature>
<dbReference type="OrthoDB" id="9803444at2"/>
<comment type="similarity">
    <text evidence="2">Belongs to the AzlC family.</text>
</comment>
<dbReference type="PANTHER" id="PTHR34979:SF1">
    <property type="entry name" value="INNER MEMBRANE PROTEIN YGAZ"/>
    <property type="match status" value="1"/>
</dbReference>
<evidence type="ECO:0000256" key="6">
    <source>
        <dbReference type="ARBA" id="ARBA00022989"/>
    </source>
</evidence>
<dbReference type="InterPro" id="IPR011606">
    <property type="entry name" value="Brnchd-chn_aa_trnsp_permease"/>
</dbReference>
<reference evidence="9 10" key="1">
    <citation type="submission" date="2016-09" db="EMBL/GenBank/DDBJ databases">
        <authorList>
            <person name="Capua I."/>
            <person name="De Benedictis P."/>
            <person name="Joannis T."/>
            <person name="Lombin L.H."/>
            <person name="Cattoli G."/>
        </authorList>
    </citation>
    <scope>NUCLEOTIDE SEQUENCE [LARGE SCALE GENOMIC DNA]</scope>
    <source>
        <strain evidence="9 10">ANC 4671</strain>
    </source>
</reference>
<organism evidence="9 10">
    <name type="scientific">Acinetobacter qingfengensis</name>
    <dbReference type="NCBI Taxonomy" id="1262585"/>
    <lineage>
        <taxon>Bacteria</taxon>
        <taxon>Pseudomonadati</taxon>
        <taxon>Pseudomonadota</taxon>
        <taxon>Gammaproteobacteria</taxon>
        <taxon>Moraxellales</taxon>
        <taxon>Moraxellaceae</taxon>
        <taxon>Acinetobacter</taxon>
    </lineage>
</organism>
<keyword evidence="4" id="KW-1003">Cell membrane</keyword>
<evidence type="ECO:0000313" key="9">
    <source>
        <dbReference type="EMBL" id="OEY94556.1"/>
    </source>
</evidence>
<comment type="caution">
    <text evidence="9">The sequence shown here is derived from an EMBL/GenBank/DDBJ whole genome shotgun (WGS) entry which is preliminary data.</text>
</comment>
<evidence type="ECO:0000256" key="3">
    <source>
        <dbReference type="ARBA" id="ARBA00022448"/>
    </source>
</evidence>
<protein>
    <submittedName>
        <fullName evidence="9">Branched-chain amino acid ABC transporter permease</fullName>
    </submittedName>
</protein>
<sequence length="236" mass="25826">MSKNHQELSQLNSALVWQGFKRFLPISFFVAIFGAAFGLAAIQTGLDPLSIVSMSSFVFAGAAQFAVLELWGTSIPIIPLIVTTFFINARHILMGASLYPWLKYLPAPKRYGILLVLSDANWAFSQQEFQQQKPGFGILFGGGVALWIFWVIGTSLGVLFGNVIKNPAQFGLDMVMACFLLSMVIGGEKNLRIFFIWSVAAISSLLAYKYLPENSHVVVGALAGGIIGMVLKEKRI</sequence>
<keyword evidence="10" id="KW-1185">Reference proteome</keyword>
<comment type="subcellular location">
    <subcellularLocation>
        <location evidence="1">Cell membrane</location>
        <topology evidence="1">Multi-pass membrane protein</topology>
    </subcellularLocation>
</comment>
<dbReference type="RefSeq" id="WP_070070161.1">
    <property type="nucleotide sequence ID" value="NZ_MKKK01000033.1"/>
</dbReference>
<keyword evidence="6 8" id="KW-1133">Transmembrane helix</keyword>
<dbReference type="Proteomes" id="UP000185895">
    <property type="component" value="Unassembled WGS sequence"/>
</dbReference>
<dbReference type="STRING" id="1262585.BJI46_13560"/>
<proteinExistence type="inferred from homology"/>
<evidence type="ECO:0000256" key="7">
    <source>
        <dbReference type="ARBA" id="ARBA00023136"/>
    </source>
</evidence>
<keyword evidence="7 8" id="KW-0472">Membrane</keyword>
<evidence type="ECO:0000256" key="1">
    <source>
        <dbReference type="ARBA" id="ARBA00004651"/>
    </source>
</evidence>
<dbReference type="GO" id="GO:0005886">
    <property type="term" value="C:plasma membrane"/>
    <property type="evidence" value="ECO:0007669"/>
    <property type="project" value="UniProtKB-SubCell"/>
</dbReference>
<dbReference type="AlphaFoldDB" id="A0A1E7R5H6"/>
<evidence type="ECO:0000256" key="8">
    <source>
        <dbReference type="SAM" id="Phobius"/>
    </source>
</evidence>
<accession>A0A1E7R5H6</accession>
<evidence type="ECO:0000256" key="2">
    <source>
        <dbReference type="ARBA" id="ARBA00010735"/>
    </source>
</evidence>
<name>A0A1E7R5H6_9GAMM</name>
<dbReference type="Pfam" id="PF03591">
    <property type="entry name" value="AzlC"/>
    <property type="match status" value="1"/>
</dbReference>
<feature type="transmembrane region" description="Helical" evidence="8">
    <location>
        <begin position="23"/>
        <end position="42"/>
    </location>
</feature>